<organism evidence="1 2">
    <name type="scientific">Suttonella ornithocola</name>
    <dbReference type="NCBI Taxonomy" id="279832"/>
    <lineage>
        <taxon>Bacteria</taxon>
        <taxon>Pseudomonadati</taxon>
        <taxon>Pseudomonadota</taxon>
        <taxon>Gammaproteobacteria</taxon>
        <taxon>Cardiobacteriales</taxon>
        <taxon>Cardiobacteriaceae</taxon>
        <taxon>Suttonella</taxon>
    </lineage>
</organism>
<accession>A0A380MRV6</accession>
<dbReference type="Proteomes" id="UP000254601">
    <property type="component" value="Unassembled WGS sequence"/>
</dbReference>
<reference evidence="1 2" key="1">
    <citation type="submission" date="2018-06" db="EMBL/GenBank/DDBJ databases">
        <authorList>
            <consortium name="Pathogen Informatics"/>
            <person name="Doyle S."/>
        </authorList>
    </citation>
    <scope>NUCLEOTIDE SEQUENCE [LARGE SCALE GENOMIC DNA]</scope>
    <source>
        <strain evidence="1 2">NCTC13337</strain>
    </source>
</reference>
<dbReference type="NCBIfam" id="TIGR02564">
    <property type="entry name" value="cas_Csy1"/>
    <property type="match status" value="1"/>
</dbReference>
<evidence type="ECO:0000313" key="1">
    <source>
        <dbReference type="EMBL" id="SUO95042.1"/>
    </source>
</evidence>
<sequence>MENITPDHIRQAIADFLQGQYLKKSEKEQKQLEKAREANDAVKIAELTESLRPLQEKYQADNWLKEAERMARQLNFGTHTSKGIHSDAKGDNIIFTEQPTHDYIGTHSLSSTLLDANGNAAALPLAAFFEQPITENCTMRDAILAQLDALQDCFGSDPTLSAHYQATFYQCLSALPQQPSTHERNKQILWPIDADNDCYHTLVPLYPSVLAHAFYQNINERRWSETAKTARENRKTPTKPQYRYQDLLELATTQLGGTKPQNISLLNSRQGGRHYLLPSLPPVFTSDSIRLPQSAESLFKTNLYQYQMQDSLRELTNIITQTTFNGKTVNNKALRDSRDAVLDTMIDTTFLLALALQAQTAGWSKNHKPLKKEQKFWLDPYRDDEKFLKQRQQIDWQNLIAEQFATWLNNALEKRLQKRKEHIKGDLGLPEKRHWQTAFLNALKDFAE</sequence>
<dbReference type="OrthoDB" id="9815616at2"/>
<protein>
    <submittedName>
        <fullName evidence="1">CRISPR type I-F/YPEST-associated protein Csy1</fullName>
    </submittedName>
</protein>
<dbReference type="Pfam" id="PF09611">
    <property type="entry name" value="Cas_Csy1"/>
    <property type="match status" value="1"/>
</dbReference>
<dbReference type="EMBL" id="UHIC01000001">
    <property type="protein sequence ID" value="SUO95042.1"/>
    <property type="molecule type" value="Genomic_DNA"/>
</dbReference>
<proteinExistence type="predicted"/>
<dbReference type="AlphaFoldDB" id="A0A380MRV6"/>
<gene>
    <name evidence="1" type="ORF">NCTC13337_01067</name>
</gene>
<evidence type="ECO:0000313" key="2">
    <source>
        <dbReference type="Proteomes" id="UP000254601"/>
    </source>
</evidence>
<dbReference type="InterPro" id="IPR013397">
    <property type="entry name" value="CRISPR-assoc_prot_Csy1"/>
</dbReference>
<name>A0A380MRV6_9GAMM</name>
<dbReference type="RefSeq" id="WP_072577007.1">
    <property type="nucleotide sequence ID" value="NZ_LWHB01000125.1"/>
</dbReference>
<keyword evidence="2" id="KW-1185">Reference proteome</keyword>